<dbReference type="InterPro" id="IPR007860">
    <property type="entry name" value="DNA_mmatch_repair_MutS_con_dom"/>
</dbReference>
<keyword evidence="4 9" id="KW-0227">DNA damage</keyword>
<evidence type="ECO:0000313" key="13">
    <source>
        <dbReference type="Proteomes" id="UP000178656"/>
    </source>
</evidence>
<evidence type="ECO:0000256" key="10">
    <source>
        <dbReference type="RuleBase" id="RU003756"/>
    </source>
</evidence>
<dbReference type="SUPFAM" id="SSF53150">
    <property type="entry name" value="DNA repair protein MutS, domain II"/>
    <property type="match status" value="1"/>
</dbReference>
<evidence type="ECO:0000256" key="3">
    <source>
        <dbReference type="ARBA" id="ARBA00022741"/>
    </source>
</evidence>
<dbReference type="InterPro" id="IPR007696">
    <property type="entry name" value="DNA_mismatch_repair_MutS_core"/>
</dbReference>
<dbReference type="Pfam" id="PF00488">
    <property type="entry name" value="MutS_V"/>
    <property type="match status" value="1"/>
</dbReference>
<dbReference type="InterPro" id="IPR005748">
    <property type="entry name" value="DNA_mismatch_repair_MutS"/>
</dbReference>
<name>A0A1F5TD80_9BACT</name>
<comment type="similarity">
    <text evidence="1 9 10">Belongs to the DNA mismatch repair MutS family.</text>
</comment>
<dbReference type="InterPro" id="IPR027417">
    <property type="entry name" value="P-loop_NTPase"/>
</dbReference>
<evidence type="ECO:0000256" key="1">
    <source>
        <dbReference type="ARBA" id="ARBA00006271"/>
    </source>
</evidence>
<dbReference type="PROSITE" id="PS00486">
    <property type="entry name" value="DNA_MISMATCH_REPAIR_2"/>
    <property type="match status" value="1"/>
</dbReference>
<evidence type="ECO:0000256" key="9">
    <source>
        <dbReference type="HAMAP-Rule" id="MF_00096"/>
    </source>
</evidence>
<dbReference type="HAMAP" id="MF_00096">
    <property type="entry name" value="MutS"/>
    <property type="match status" value="1"/>
</dbReference>
<dbReference type="InterPro" id="IPR045076">
    <property type="entry name" value="MutS"/>
</dbReference>
<dbReference type="NCBIfam" id="NF003810">
    <property type="entry name" value="PRK05399.1"/>
    <property type="match status" value="1"/>
</dbReference>
<dbReference type="Gene3D" id="1.10.1420.10">
    <property type="match status" value="2"/>
</dbReference>
<keyword evidence="5 9" id="KW-0067">ATP-binding</keyword>
<dbReference type="PANTHER" id="PTHR11361">
    <property type="entry name" value="DNA MISMATCH REPAIR PROTEIN MUTS FAMILY MEMBER"/>
    <property type="match status" value="1"/>
</dbReference>
<dbReference type="SMART" id="SM00533">
    <property type="entry name" value="MUTSd"/>
    <property type="match status" value="1"/>
</dbReference>
<dbReference type="PIRSF" id="PIRSF037677">
    <property type="entry name" value="DNA_mis_repair_Msh6"/>
    <property type="match status" value="1"/>
</dbReference>
<dbReference type="GO" id="GO:0140664">
    <property type="term" value="F:ATP-dependent DNA damage sensor activity"/>
    <property type="evidence" value="ECO:0007669"/>
    <property type="project" value="InterPro"/>
</dbReference>
<dbReference type="Proteomes" id="UP000178656">
    <property type="component" value="Unassembled WGS sequence"/>
</dbReference>
<dbReference type="CDD" id="cd03284">
    <property type="entry name" value="ABC_MutS1"/>
    <property type="match status" value="1"/>
</dbReference>
<feature type="domain" description="DNA mismatch repair proteins mutS family" evidence="11">
    <location>
        <begin position="697"/>
        <end position="713"/>
    </location>
</feature>
<dbReference type="InterPro" id="IPR036678">
    <property type="entry name" value="MutS_con_dom_sf"/>
</dbReference>
<reference evidence="12 13" key="1">
    <citation type="journal article" date="2016" name="Nat. Commun.">
        <title>Thousands of microbial genomes shed light on interconnected biogeochemical processes in an aquifer system.</title>
        <authorList>
            <person name="Anantharaman K."/>
            <person name="Brown C.T."/>
            <person name="Hug L.A."/>
            <person name="Sharon I."/>
            <person name="Castelle C.J."/>
            <person name="Probst A.J."/>
            <person name="Thomas B.C."/>
            <person name="Singh A."/>
            <person name="Wilkins M.J."/>
            <person name="Karaoz U."/>
            <person name="Brodie E.L."/>
            <person name="Williams K.H."/>
            <person name="Hubbard S.S."/>
            <person name="Banfield J.F."/>
        </authorList>
    </citation>
    <scope>NUCLEOTIDE SEQUENCE [LARGE SCALE GENOMIC DNA]</scope>
</reference>
<dbReference type="GO" id="GO:0006298">
    <property type="term" value="P:mismatch repair"/>
    <property type="evidence" value="ECO:0007669"/>
    <property type="project" value="UniProtKB-UniRule"/>
</dbReference>
<gene>
    <name evidence="9" type="primary">mutS</name>
    <name evidence="12" type="ORF">A2482_02935</name>
</gene>
<evidence type="ECO:0000256" key="4">
    <source>
        <dbReference type="ARBA" id="ARBA00022763"/>
    </source>
</evidence>
<dbReference type="AlphaFoldDB" id="A0A1F5TD80"/>
<comment type="function">
    <text evidence="8 9">This protein is involved in the repair of mismatches in DNA. It is possible that it carries out the mismatch recognition step. This protein has a weak ATPase activity.</text>
</comment>
<dbReference type="FunFam" id="3.40.1170.10:FF:000001">
    <property type="entry name" value="DNA mismatch repair protein MutS"/>
    <property type="match status" value="1"/>
</dbReference>
<dbReference type="Pfam" id="PF05192">
    <property type="entry name" value="MutS_III"/>
    <property type="match status" value="1"/>
</dbReference>
<dbReference type="GO" id="GO:0005524">
    <property type="term" value="F:ATP binding"/>
    <property type="evidence" value="ECO:0007669"/>
    <property type="project" value="UniProtKB-UniRule"/>
</dbReference>
<evidence type="ECO:0000259" key="11">
    <source>
        <dbReference type="PROSITE" id="PS00486"/>
    </source>
</evidence>
<evidence type="ECO:0000256" key="6">
    <source>
        <dbReference type="ARBA" id="ARBA00023125"/>
    </source>
</evidence>
<dbReference type="Pfam" id="PF05190">
    <property type="entry name" value="MutS_IV"/>
    <property type="match status" value="1"/>
</dbReference>
<accession>A0A1F5TD80</accession>
<evidence type="ECO:0000256" key="8">
    <source>
        <dbReference type="ARBA" id="ARBA00024647"/>
    </source>
</evidence>
<dbReference type="SMART" id="SM00534">
    <property type="entry name" value="MUTSac"/>
    <property type="match status" value="1"/>
</dbReference>
<dbReference type="SUPFAM" id="SSF55271">
    <property type="entry name" value="DNA repair protein MutS, domain I"/>
    <property type="match status" value="1"/>
</dbReference>
<feature type="binding site" evidence="9">
    <location>
        <begin position="623"/>
        <end position="630"/>
    </location>
    <ligand>
        <name>ATP</name>
        <dbReference type="ChEBI" id="CHEBI:30616"/>
    </ligand>
</feature>
<dbReference type="SUPFAM" id="SSF48334">
    <property type="entry name" value="DNA repair protein MutS, domain III"/>
    <property type="match status" value="1"/>
</dbReference>
<dbReference type="GO" id="GO:0005829">
    <property type="term" value="C:cytosol"/>
    <property type="evidence" value="ECO:0007669"/>
    <property type="project" value="TreeGrafter"/>
</dbReference>
<dbReference type="Pfam" id="PF05188">
    <property type="entry name" value="MutS_II"/>
    <property type="match status" value="1"/>
</dbReference>
<dbReference type="InterPro" id="IPR017261">
    <property type="entry name" value="DNA_mismatch_repair_MutS/MSH"/>
</dbReference>
<dbReference type="Gene3D" id="3.30.420.110">
    <property type="entry name" value="MutS, connector domain"/>
    <property type="match status" value="1"/>
</dbReference>
<evidence type="ECO:0000313" key="12">
    <source>
        <dbReference type="EMBL" id="OGF36930.1"/>
    </source>
</evidence>
<dbReference type="InterPro" id="IPR016151">
    <property type="entry name" value="DNA_mismatch_repair_MutS_N"/>
</dbReference>
<proteinExistence type="inferred from homology"/>
<sequence>MPELTPMLKQYMDIKEKYKTELLLFRLGDFYEMFGEDAKEASRILDIVLTARCRGTEHETPMCGIPYHALGNYLAKLIKAGKRVAICDQMTDPSLPGLVQREVTRVVTPGTTFDELNLQNKINNNIVAVVLGKNAWGLAIADLTTGDFRVAETPPLARGGETPDFNLLKNEIFRFATAEVIVNADLFNDTRYRDFLLSLSNVNDHHLTMFENARAVLLKHFGMSNLNSFGVDNMTAGVDAAGLLLDYLKETQKAELKHFTKIVRHNFADYMALDEATIRNLEIFQTAFTGRYDGSLVSVIDRTKTSMAGRLLRRWLILPLVKEDKINERLTAVADFKTDLLLLRNLTEKLKQLSDLERLLGRLGCRRGTARDLVALKKSLLIVPEVKELIWDKQSIRLQNLNKFLGDHAELVSLLEKTIMDEPAAIVNDGNMIKDGVDADLDELRKISRGGKDYLMQIQTREIERTKINSLKVRFNSVFGYYIEISKANLDQVPTDYIRKQTLVNAERFITPELKEYEEKILGAEEKIKVIEYRIFQETVEKASAHFADVQRTAESLAEVDLLASFAELANENNYCRPIVNATGVINVTAGRHPVIERFNKDRYVPNDLILDHEKNEFILLTGPNMSGKSSFLRQAALISLLAQIGSFVPAESAELGVVDRIFTRVGASDNLTQGVSTFMAEMQEAANILNNATRDSLIILDELGRGTSTYDGVSIAWAIMEHVHNQVGAKTIFATHYHELTDIVGQLARAENYCVAVSEDNGKVVFLHKIVRGATSKSYGIEVAKLAGLPKELVERANDILVELESRKELKLEERAEQVSLFGLNQKLGPFDAPCSESAKGAGLAQGDKQELERIKKELEGIDIEKMTPLEALGKLAEWQKRIIKR</sequence>
<dbReference type="GO" id="GO:0030983">
    <property type="term" value="F:mismatched DNA binding"/>
    <property type="evidence" value="ECO:0007669"/>
    <property type="project" value="InterPro"/>
</dbReference>
<evidence type="ECO:0000256" key="7">
    <source>
        <dbReference type="ARBA" id="ARBA00023204"/>
    </source>
</evidence>
<organism evidence="12 13">
    <name type="scientific">Candidatus Falkowbacteria bacterium RIFOXYC2_FULL_48_21</name>
    <dbReference type="NCBI Taxonomy" id="1798005"/>
    <lineage>
        <taxon>Bacteria</taxon>
        <taxon>Candidatus Falkowiibacteriota</taxon>
    </lineage>
</organism>
<dbReference type="InterPro" id="IPR007695">
    <property type="entry name" value="DNA_mismatch_repair_MutS-lik_N"/>
</dbReference>
<keyword evidence="6 9" id="KW-0238">DNA-binding</keyword>
<keyword evidence="7 9" id="KW-0234">DNA repair</keyword>
<keyword evidence="3 9" id="KW-0547">Nucleotide-binding</keyword>
<dbReference type="FunFam" id="3.40.50.300:FF:000870">
    <property type="entry name" value="MutS protein homolog 4"/>
    <property type="match status" value="1"/>
</dbReference>
<dbReference type="InterPro" id="IPR036187">
    <property type="entry name" value="DNA_mismatch_repair_MutS_sf"/>
</dbReference>
<dbReference type="Gene3D" id="3.40.1170.10">
    <property type="entry name" value="DNA repair protein MutS, domain I"/>
    <property type="match status" value="1"/>
</dbReference>
<dbReference type="SUPFAM" id="SSF52540">
    <property type="entry name" value="P-loop containing nucleoside triphosphate hydrolases"/>
    <property type="match status" value="1"/>
</dbReference>
<evidence type="ECO:0000256" key="2">
    <source>
        <dbReference type="ARBA" id="ARBA00021982"/>
    </source>
</evidence>
<dbReference type="InterPro" id="IPR000432">
    <property type="entry name" value="DNA_mismatch_repair_MutS_C"/>
</dbReference>
<dbReference type="EMBL" id="MFGM01000027">
    <property type="protein sequence ID" value="OGF36930.1"/>
    <property type="molecule type" value="Genomic_DNA"/>
</dbReference>
<dbReference type="Pfam" id="PF01624">
    <property type="entry name" value="MutS_I"/>
    <property type="match status" value="1"/>
</dbReference>
<protein>
    <recommendedName>
        <fullName evidence="2 9">DNA mismatch repair protein MutS</fullName>
    </recommendedName>
</protein>
<dbReference type="GO" id="GO:0003684">
    <property type="term" value="F:damaged DNA binding"/>
    <property type="evidence" value="ECO:0007669"/>
    <property type="project" value="UniProtKB-UniRule"/>
</dbReference>
<dbReference type="PANTHER" id="PTHR11361:SF34">
    <property type="entry name" value="DNA MISMATCH REPAIR PROTEIN MSH1, MITOCHONDRIAL"/>
    <property type="match status" value="1"/>
</dbReference>
<dbReference type="NCBIfam" id="TIGR01070">
    <property type="entry name" value="mutS1"/>
    <property type="match status" value="1"/>
</dbReference>
<comment type="caution">
    <text evidence="12">The sequence shown here is derived from an EMBL/GenBank/DDBJ whole genome shotgun (WGS) entry which is preliminary data.</text>
</comment>
<dbReference type="InterPro" id="IPR007861">
    <property type="entry name" value="DNA_mismatch_repair_MutS_clamp"/>
</dbReference>
<dbReference type="Gene3D" id="3.40.50.300">
    <property type="entry name" value="P-loop containing nucleotide triphosphate hydrolases"/>
    <property type="match status" value="1"/>
</dbReference>
<evidence type="ECO:0000256" key="5">
    <source>
        <dbReference type="ARBA" id="ARBA00022840"/>
    </source>
</evidence>